<comment type="similarity">
    <text evidence="2">Belongs to the bZIP family. NFIL3 subfamily.</text>
</comment>
<proteinExistence type="inferred from homology"/>
<dbReference type="CDD" id="cd14695">
    <property type="entry name" value="bZIP_HLF"/>
    <property type="match status" value="1"/>
</dbReference>
<evidence type="ECO:0000256" key="3">
    <source>
        <dbReference type="ARBA" id="ARBA00023015"/>
    </source>
</evidence>
<dbReference type="OrthoDB" id="6022300at2759"/>
<reference evidence="11" key="2">
    <citation type="submission" date="2016-11" db="UniProtKB">
        <authorList>
            <consortium name="WormBaseParasite"/>
        </authorList>
    </citation>
    <scope>IDENTIFICATION</scope>
</reference>
<dbReference type="PANTHER" id="PTHR11988:SF48">
    <property type="entry name" value="BZIP DOMAIN-CONTAINING PROTEIN"/>
    <property type="match status" value="1"/>
</dbReference>
<evidence type="ECO:0000256" key="6">
    <source>
        <dbReference type="ARBA" id="ARBA00023242"/>
    </source>
</evidence>
<dbReference type="GO" id="GO:0005634">
    <property type="term" value="C:nucleus"/>
    <property type="evidence" value="ECO:0007669"/>
    <property type="project" value="UniProtKB-SubCell"/>
</dbReference>
<evidence type="ECO:0000256" key="8">
    <source>
        <dbReference type="SAM" id="MobiDB-lite"/>
    </source>
</evidence>
<evidence type="ECO:0000313" key="11">
    <source>
        <dbReference type="WBParaSite" id="EN70_5306"/>
    </source>
</evidence>
<feature type="coiled-coil region" evidence="7">
    <location>
        <begin position="180"/>
        <end position="207"/>
    </location>
</feature>
<dbReference type="InParanoid" id="A0A1I7VR43"/>
<evidence type="ECO:0000256" key="1">
    <source>
        <dbReference type="ARBA" id="ARBA00004123"/>
    </source>
</evidence>
<dbReference type="GO" id="GO:0000978">
    <property type="term" value="F:RNA polymerase II cis-regulatory region sequence-specific DNA binding"/>
    <property type="evidence" value="ECO:0007669"/>
    <property type="project" value="TreeGrafter"/>
</dbReference>
<dbReference type="SUPFAM" id="SSF57959">
    <property type="entry name" value="Leucine zipper domain"/>
    <property type="match status" value="1"/>
</dbReference>
<dbReference type="PROSITE" id="PS50217">
    <property type="entry name" value="BZIP"/>
    <property type="match status" value="1"/>
</dbReference>
<dbReference type="FunFam" id="1.20.5.170:FF:000025">
    <property type="entry name" value="nuclear factor interleukin-3-regulated protein-like"/>
    <property type="match status" value="1"/>
</dbReference>
<dbReference type="Pfam" id="PF07716">
    <property type="entry name" value="bZIP_2"/>
    <property type="match status" value="1"/>
</dbReference>
<gene>
    <name evidence="11" type="primary">LOAG_09291</name>
</gene>
<feature type="compositionally biased region" description="Low complexity" evidence="8">
    <location>
        <begin position="110"/>
        <end position="121"/>
    </location>
</feature>
<dbReference type="Gene3D" id="1.20.5.170">
    <property type="match status" value="1"/>
</dbReference>
<keyword evidence="4" id="KW-0238">DNA-binding</keyword>
<organism evidence="10 11">
    <name type="scientific">Loa loa</name>
    <name type="common">Eye worm</name>
    <name type="synonym">Filaria loa</name>
    <dbReference type="NCBI Taxonomy" id="7209"/>
    <lineage>
        <taxon>Eukaryota</taxon>
        <taxon>Metazoa</taxon>
        <taxon>Ecdysozoa</taxon>
        <taxon>Nematoda</taxon>
        <taxon>Chromadorea</taxon>
        <taxon>Rhabditida</taxon>
        <taxon>Spirurina</taxon>
        <taxon>Spiruromorpha</taxon>
        <taxon>Filarioidea</taxon>
        <taxon>Onchocercidae</taxon>
        <taxon>Loa</taxon>
    </lineage>
</organism>
<dbReference type="WBParaSite" id="EN70_5306">
    <property type="protein sequence ID" value="EN70_5306"/>
    <property type="gene ID" value="EN70_5306"/>
</dbReference>
<feature type="compositionally biased region" description="Low complexity" evidence="8">
    <location>
        <begin position="230"/>
        <end position="255"/>
    </location>
</feature>
<evidence type="ECO:0000256" key="2">
    <source>
        <dbReference type="ARBA" id="ARBA00006079"/>
    </source>
</evidence>
<keyword evidence="5" id="KW-0804">Transcription</keyword>
<feature type="domain" description="BZIP" evidence="9">
    <location>
        <begin position="148"/>
        <end position="205"/>
    </location>
</feature>
<dbReference type="Proteomes" id="UP000095285">
    <property type="component" value="Unassembled WGS sequence"/>
</dbReference>
<keyword evidence="7" id="KW-0175">Coiled coil</keyword>
<evidence type="ECO:0000259" key="9">
    <source>
        <dbReference type="PROSITE" id="PS50217"/>
    </source>
</evidence>
<accession>A0A1I7VR43</accession>
<dbReference type="InterPro" id="IPR040223">
    <property type="entry name" value="PAR_bZIP"/>
</dbReference>
<comment type="subcellular location">
    <subcellularLocation>
        <location evidence="1">Nucleus</location>
    </subcellularLocation>
</comment>
<dbReference type="GO" id="GO:0000981">
    <property type="term" value="F:DNA-binding transcription factor activity, RNA polymerase II-specific"/>
    <property type="evidence" value="ECO:0007669"/>
    <property type="project" value="TreeGrafter"/>
</dbReference>
<evidence type="ECO:0000313" key="10">
    <source>
        <dbReference type="Proteomes" id="UP000095285"/>
    </source>
</evidence>
<protein>
    <submittedName>
        <fullName evidence="11">BZIP domain-containing protein</fullName>
    </submittedName>
</protein>
<evidence type="ECO:0000256" key="4">
    <source>
        <dbReference type="ARBA" id="ARBA00023125"/>
    </source>
</evidence>
<feature type="region of interest" description="Disordered" evidence="8">
    <location>
        <begin position="100"/>
        <end position="124"/>
    </location>
</feature>
<dbReference type="InterPro" id="IPR046347">
    <property type="entry name" value="bZIP_sf"/>
</dbReference>
<sequence>MGGLMLEIREGDHPFRLSFLPYDLSTYSTMPHLSHTSLMSPLVNPFVPSNILNMFQEDAKQSSGKTSSGLVVPALRPFHIYDPTDPISALSVPPTTDFNHLKSDKTINEQSPSTQVTSSTSDADVTPAQRKVIVRNETVRKKKELVKDEAYWERRRKNNDAAKRSRDSRRQKEDEMTLRAAMLEQENIRLRLEVEHLRAEVDRLRVLVLSPTILPAPQAIISTPATVSHTPQPRQQQSQQQPLPPTSSVTSLLPQQQPPATVPLFSLSSSTSTAVTTQ</sequence>
<keyword evidence="10" id="KW-1185">Reference proteome</keyword>
<dbReference type="SMART" id="SM00338">
    <property type="entry name" value="BRLZ"/>
    <property type="match status" value="1"/>
</dbReference>
<dbReference type="eggNOG" id="KOG3119">
    <property type="taxonomic scope" value="Eukaryota"/>
</dbReference>
<dbReference type="STRING" id="7209.A0A1I7VR43"/>
<dbReference type="AlphaFoldDB" id="A0A1I7VR43"/>
<keyword evidence="3" id="KW-0805">Transcription regulation</keyword>
<feature type="region of interest" description="Disordered" evidence="8">
    <location>
        <begin position="226"/>
        <end position="278"/>
    </location>
</feature>
<keyword evidence="6" id="KW-0539">Nucleus</keyword>
<dbReference type="InterPro" id="IPR004827">
    <property type="entry name" value="bZIP"/>
</dbReference>
<name>A0A1I7VR43_LOALO</name>
<reference evidence="10" key="1">
    <citation type="submission" date="2012-04" db="EMBL/GenBank/DDBJ databases">
        <title>The Genome Sequence of Loa loa.</title>
        <authorList>
            <consortium name="The Broad Institute Genome Sequencing Platform"/>
            <consortium name="Broad Institute Genome Sequencing Center for Infectious Disease"/>
            <person name="Nutman T.B."/>
            <person name="Fink D.L."/>
            <person name="Russ C."/>
            <person name="Young S."/>
            <person name="Zeng Q."/>
            <person name="Gargeya S."/>
            <person name="Alvarado L."/>
            <person name="Berlin A."/>
            <person name="Chapman S.B."/>
            <person name="Chen Z."/>
            <person name="Freedman E."/>
            <person name="Gellesch M."/>
            <person name="Goldberg J."/>
            <person name="Griggs A."/>
            <person name="Gujja S."/>
            <person name="Heilman E.R."/>
            <person name="Heiman D."/>
            <person name="Howarth C."/>
            <person name="Mehta T."/>
            <person name="Neiman D."/>
            <person name="Pearson M."/>
            <person name="Roberts A."/>
            <person name="Saif S."/>
            <person name="Shea T."/>
            <person name="Shenoy N."/>
            <person name="Sisk P."/>
            <person name="Stolte C."/>
            <person name="Sykes S."/>
            <person name="White J."/>
            <person name="Yandava C."/>
            <person name="Haas B."/>
            <person name="Henn M.R."/>
            <person name="Nusbaum C."/>
            <person name="Birren B."/>
        </authorList>
    </citation>
    <scope>NUCLEOTIDE SEQUENCE [LARGE SCALE GENOMIC DNA]</scope>
</reference>
<dbReference type="PANTHER" id="PTHR11988">
    <property type="entry name" value="THYROTROPH EMBRYONIC FACTOR RELATED"/>
    <property type="match status" value="1"/>
</dbReference>
<feature type="compositionally biased region" description="Low complexity" evidence="8">
    <location>
        <begin position="262"/>
        <end position="278"/>
    </location>
</feature>
<evidence type="ECO:0000256" key="5">
    <source>
        <dbReference type="ARBA" id="ARBA00023163"/>
    </source>
</evidence>
<evidence type="ECO:0000256" key="7">
    <source>
        <dbReference type="SAM" id="Coils"/>
    </source>
</evidence>